<comment type="caution">
    <text evidence="5">The sequence shown here is derived from an EMBL/GenBank/DDBJ whole genome shotgun (WGS) entry which is preliminary data.</text>
</comment>
<dbReference type="OrthoDB" id="60033at2759"/>
<feature type="domain" description="HTH myb-type" evidence="4">
    <location>
        <begin position="142"/>
        <end position="201"/>
    </location>
</feature>
<dbReference type="Pfam" id="PF00249">
    <property type="entry name" value="Myb_DNA-binding"/>
    <property type="match status" value="1"/>
</dbReference>
<dbReference type="GO" id="GO:0005634">
    <property type="term" value="C:nucleus"/>
    <property type="evidence" value="ECO:0007669"/>
    <property type="project" value="TreeGrafter"/>
</dbReference>
<evidence type="ECO:0000313" key="6">
    <source>
        <dbReference type="Proteomes" id="UP000717585"/>
    </source>
</evidence>
<name>A0A8J6AVT7_9EUKA</name>
<dbReference type="GO" id="GO:0003677">
    <property type="term" value="F:DNA binding"/>
    <property type="evidence" value="ECO:0007669"/>
    <property type="project" value="UniProtKB-KW"/>
</dbReference>
<dbReference type="InterPro" id="IPR017930">
    <property type="entry name" value="Myb_dom"/>
</dbReference>
<dbReference type="InterPro" id="IPR009057">
    <property type="entry name" value="Homeodomain-like_sf"/>
</dbReference>
<dbReference type="NCBIfam" id="TIGR01557">
    <property type="entry name" value="myb_SHAQKYF"/>
    <property type="match status" value="1"/>
</dbReference>
<dbReference type="GO" id="GO:0003700">
    <property type="term" value="F:DNA-binding transcription factor activity"/>
    <property type="evidence" value="ECO:0007669"/>
    <property type="project" value="InterPro"/>
</dbReference>
<dbReference type="InterPro" id="IPR006447">
    <property type="entry name" value="Myb_dom_plants"/>
</dbReference>
<reference evidence="5" key="1">
    <citation type="submission" date="2021-05" db="EMBL/GenBank/DDBJ databases">
        <title>A free-living protist that lacks canonical eukaryotic 1 DNA replication and segregation systems.</title>
        <authorList>
            <person name="Salas-Leiva D.E."/>
            <person name="Tromer E.C."/>
            <person name="Curtis B.A."/>
            <person name="Jerlstrom-Hultqvist J."/>
            <person name="Kolisko M."/>
            <person name="Yi Z."/>
            <person name="Salas-Leiva J.S."/>
            <person name="Gallot-Lavallee L."/>
            <person name="Kops G.J.P.L."/>
            <person name="Archibald J.M."/>
            <person name="Simpson A.G.B."/>
            <person name="Roger A.J."/>
        </authorList>
    </citation>
    <scope>NUCLEOTIDE SEQUENCE</scope>
    <source>
        <strain evidence="5">BICM</strain>
    </source>
</reference>
<dbReference type="FunFam" id="1.10.10.60:FF:000007">
    <property type="entry name" value="Two-component response regulator"/>
    <property type="match status" value="1"/>
</dbReference>
<dbReference type="PANTHER" id="PTHR31442:SF29">
    <property type="entry name" value="HOMEODOMAIN-LIKE SUPERFAMILY PROTEIN"/>
    <property type="match status" value="1"/>
</dbReference>
<evidence type="ECO:0000259" key="4">
    <source>
        <dbReference type="PROSITE" id="PS51294"/>
    </source>
</evidence>
<dbReference type="Gene3D" id="1.10.10.60">
    <property type="entry name" value="Homeodomain-like"/>
    <property type="match status" value="1"/>
</dbReference>
<keyword evidence="3" id="KW-0539">Nucleus</keyword>
<keyword evidence="6" id="KW-1185">Reference proteome</keyword>
<dbReference type="AlphaFoldDB" id="A0A8J6AVT7"/>
<dbReference type="EMBL" id="JAHDYR010000011">
    <property type="protein sequence ID" value="KAG9395458.1"/>
    <property type="molecule type" value="Genomic_DNA"/>
</dbReference>
<evidence type="ECO:0000256" key="1">
    <source>
        <dbReference type="ARBA" id="ARBA00023015"/>
    </source>
</evidence>
<dbReference type="InterPro" id="IPR001005">
    <property type="entry name" value="SANT/Myb"/>
</dbReference>
<dbReference type="InterPro" id="IPR044841">
    <property type="entry name" value="LUX/BOA-like"/>
</dbReference>
<keyword evidence="5" id="KW-0238">DNA-binding</keyword>
<evidence type="ECO:0000313" key="5">
    <source>
        <dbReference type="EMBL" id="KAG9395458.1"/>
    </source>
</evidence>
<organism evidence="5 6">
    <name type="scientific">Carpediemonas membranifera</name>
    <dbReference type="NCBI Taxonomy" id="201153"/>
    <lineage>
        <taxon>Eukaryota</taxon>
        <taxon>Metamonada</taxon>
        <taxon>Carpediemonas-like organisms</taxon>
        <taxon>Carpediemonas</taxon>
    </lineage>
</organism>
<evidence type="ECO:0000256" key="3">
    <source>
        <dbReference type="ARBA" id="ARBA00023242"/>
    </source>
</evidence>
<dbReference type="SUPFAM" id="SSF46689">
    <property type="entry name" value="Homeodomain-like"/>
    <property type="match status" value="1"/>
</dbReference>
<gene>
    <name evidence="5" type="ORF">J8273_3025</name>
</gene>
<evidence type="ECO:0000256" key="2">
    <source>
        <dbReference type="ARBA" id="ARBA00023163"/>
    </source>
</evidence>
<keyword evidence="2" id="KW-0804">Transcription</keyword>
<dbReference type="PROSITE" id="PS51294">
    <property type="entry name" value="HTH_MYB"/>
    <property type="match status" value="1"/>
</dbReference>
<dbReference type="PANTHER" id="PTHR31442">
    <property type="entry name" value="HOMEODOMAIN-LIKE SUPERFAMILY PROTEIN-RELATED"/>
    <property type="match status" value="1"/>
</dbReference>
<dbReference type="Proteomes" id="UP000717585">
    <property type="component" value="Unassembled WGS sequence"/>
</dbReference>
<accession>A0A8J6AVT7</accession>
<protein>
    <submittedName>
        <fullName evidence="5">Myb-like DNA-binding domain</fullName>
    </submittedName>
</protein>
<keyword evidence="1" id="KW-0805">Transcription regulation</keyword>
<proteinExistence type="predicted"/>
<sequence length="240" mass="26818">MEIIPGRPHVIPFISQFNPAPQGMSMLHDHFASDDAREEMHLIPSLKPKEEAPAPTSDQECMAIPNYVTRLAPLALSTAPTHEFAMPELPPPVQVPVARVADAPAPPEQSTKKQLKSNYPLMSSAEFAKTQIVRHKDSRRDKRSRRRLVWTKELHERFISSVGQLGIKSAVPKSILQLMNVEGITRENIASHLQKFRAFVRTANGLPEKVSLENYHLSPALLDQARKMDFNLKATGAVLV</sequence>